<dbReference type="Proteomes" id="UP000663848">
    <property type="component" value="Unassembled WGS sequence"/>
</dbReference>
<dbReference type="Proteomes" id="UP000663862">
    <property type="component" value="Unassembled WGS sequence"/>
</dbReference>
<evidence type="ECO:0000313" key="5">
    <source>
        <dbReference type="EMBL" id="CAF4389681.1"/>
    </source>
</evidence>
<evidence type="ECO:0000313" key="4">
    <source>
        <dbReference type="EMBL" id="CAF4251723.1"/>
    </source>
</evidence>
<evidence type="ECO:0000313" key="8">
    <source>
        <dbReference type="Proteomes" id="UP000663873"/>
    </source>
</evidence>
<reference evidence="1" key="1">
    <citation type="submission" date="2021-02" db="EMBL/GenBank/DDBJ databases">
        <authorList>
            <person name="Nowell W R."/>
        </authorList>
    </citation>
    <scope>NUCLEOTIDE SEQUENCE</scope>
</reference>
<proteinExistence type="predicted"/>
<dbReference type="EMBL" id="CAJNXB010005994">
    <property type="protein sequence ID" value="CAF3461503.1"/>
    <property type="molecule type" value="Genomic_DNA"/>
</dbReference>
<evidence type="ECO:0000313" key="1">
    <source>
        <dbReference type="EMBL" id="CAF3461503.1"/>
    </source>
</evidence>
<organism evidence="1 7">
    <name type="scientific">Rotaria socialis</name>
    <dbReference type="NCBI Taxonomy" id="392032"/>
    <lineage>
        <taxon>Eukaryota</taxon>
        <taxon>Metazoa</taxon>
        <taxon>Spiralia</taxon>
        <taxon>Gnathifera</taxon>
        <taxon>Rotifera</taxon>
        <taxon>Eurotatoria</taxon>
        <taxon>Bdelloidea</taxon>
        <taxon>Philodinida</taxon>
        <taxon>Philodinidae</taxon>
        <taxon>Rotaria</taxon>
    </lineage>
</organism>
<evidence type="ECO:0000313" key="3">
    <source>
        <dbReference type="EMBL" id="CAF3608411.1"/>
    </source>
</evidence>
<protein>
    <submittedName>
        <fullName evidence="1">Uncharacterized protein</fullName>
    </submittedName>
</protein>
<gene>
    <name evidence="3" type="ORF">FME351_LOCUS22323</name>
    <name evidence="2" type="ORF">GRG538_LOCUS22651</name>
    <name evidence="6" type="ORF">QYT958_LOCUS18405</name>
    <name evidence="1" type="ORF">TIS948_LOCUS32675</name>
    <name evidence="5" type="ORF">TSG867_LOCUS12185</name>
    <name evidence="4" type="ORF">UJA718_LOCUS9586</name>
</gene>
<name>A0A818EP11_9BILA</name>
<dbReference type="EMBL" id="CAJOBP010001083">
    <property type="protein sequence ID" value="CAF4251723.1"/>
    <property type="molecule type" value="Genomic_DNA"/>
</dbReference>
<sequence>MNQDVGKENLNEWNNDNTVENNNLLQATMEYVVKRPPKPAGCRMGPYLQFVTTDLENMFWIGSIVIFRHISYRRPTIEFTAEVKIAYDWEILYENLLSIRAYRINLNIKLPNGNDDENID</sequence>
<keyword evidence="8" id="KW-1185">Reference proteome</keyword>
<dbReference type="OrthoDB" id="10059941at2759"/>
<dbReference type="Proteomes" id="UP000663873">
    <property type="component" value="Unassembled WGS sequence"/>
</dbReference>
<dbReference type="Proteomes" id="UP000663825">
    <property type="component" value="Unassembled WGS sequence"/>
</dbReference>
<comment type="caution">
    <text evidence="1">The sequence shown here is derived from an EMBL/GenBank/DDBJ whole genome shotgun (WGS) entry which is preliminary data.</text>
</comment>
<accession>A0A818EP11</accession>
<evidence type="ECO:0000313" key="6">
    <source>
        <dbReference type="EMBL" id="CAF4711746.1"/>
    </source>
</evidence>
<dbReference type="EMBL" id="CAJOBQ010000607">
    <property type="protein sequence ID" value="CAF4389681.1"/>
    <property type="molecule type" value="Genomic_DNA"/>
</dbReference>
<dbReference type="AlphaFoldDB" id="A0A818EP11"/>
<dbReference type="EMBL" id="CAJOBR010002905">
    <property type="protein sequence ID" value="CAF4711746.1"/>
    <property type="molecule type" value="Genomic_DNA"/>
</dbReference>
<dbReference type="EMBL" id="CAJNYU010002862">
    <property type="protein sequence ID" value="CAF3608411.1"/>
    <property type="molecule type" value="Genomic_DNA"/>
</dbReference>
<dbReference type="Proteomes" id="UP000663869">
    <property type="component" value="Unassembled WGS sequence"/>
</dbReference>
<dbReference type="Proteomes" id="UP000663872">
    <property type="component" value="Unassembled WGS sequence"/>
</dbReference>
<dbReference type="EMBL" id="CAJNYT010003797">
    <property type="protein sequence ID" value="CAF3600358.1"/>
    <property type="molecule type" value="Genomic_DNA"/>
</dbReference>
<evidence type="ECO:0000313" key="2">
    <source>
        <dbReference type="EMBL" id="CAF3600358.1"/>
    </source>
</evidence>
<evidence type="ECO:0000313" key="7">
    <source>
        <dbReference type="Proteomes" id="UP000663825"/>
    </source>
</evidence>